<dbReference type="PANTHER" id="PTHR30273:SF2">
    <property type="entry name" value="PROTEIN FECR"/>
    <property type="match status" value="1"/>
</dbReference>
<dbReference type="Proteomes" id="UP000659388">
    <property type="component" value="Unassembled WGS sequence"/>
</dbReference>
<feature type="domain" description="Protein FecR C-terminal" evidence="3">
    <location>
        <begin position="252"/>
        <end position="317"/>
    </location>
</feature>
<evidence type="ECO:0000256" key="1">
    <source>
        <dbReference type="SAM" id="Phobius"/>
    </source>
</evidence>
<dbReference type="GO" id="GO:0016989">
    <property type="term" value="F:sigma factor antagonist activity"/>
    <property type="evidence" value="ECO:0007669"/>
    <property type="project" value="TreeGrafter"/>
</dbReference>
<dbReference type="PANTHER" id="PTHR30273">
    <property type="entry name" value="PERIPLASMIC SIGNAL SENSOR AND SIGMA FACTOR ACTIVATOR FECR-RELATED"/>
    <property type="match status" value="1"/>
</dbReference>
<dbReference type="InterPro" id="IPR012373">
    <property type="entry name" value="Ferrdict_sens_TM"/>
</dbReference>
<dbReference type="Pfam" id="PF16344">
    <property type="entry name" value="FecR_C"/>
    <property type="match status" value="1"/>
</dbReference>
<keyword evidence="5" id="KW-1185">Reference proteome</keyword>
<dbReference type="Gene3D" id="3.55.50.30">
    <property type="match status" value="1"/>
</dbReference>
<gene>
    <name evidence="4" type="ORF">JL102_15295</name>
</gene>
<dbReference type="AlphaFoldDB" id="A0A937F6U5"/>
<dbReference type="Gene3D" id="2.60.120.1440">
    <property type="match status" value="1"/>
</dbReference>
<evidence type="ECO:0000259" key="3">
    <source>
        <dbReference type="Pfam" id="PF16344"/>
    </source>
</evidence>
<evidence type="ECO:0000259" key="2">
    <source>
        <dbReference type="Pfam" id="PF04773"/>
    </source>
</evidence>
<name>A0A937F6U5_9BACT</name>
<dbReference type="PIRSF" id="PIRSF018266">
    <property type="entry name" value="FecR"/>
    <property type="match status" value="1"/>
</dbReference>
<evidence type="ECO:0000313" key="4">
    <source>
        <dbReference type="EMBL" id="MBL3657512.1"/>
    </source>
</evidence>
<evidence type="ECO:0000313" key="5">
    <source>
        <dbReference type="Proteomes" id="UP000659388"/>
    </source>
</evidence>
<comment type="caution">
    <text evidence="4">The sequence shown here is derived from an EMBL/GenBank/DDBJ whole genome shotgun (WGS) entry which is preliminary data.</text>
</comment>
<dbReference type="Pfam" id="PF04773">
    <property type="entry name" value="FecR"/>
    <property type="match status" value="1"/>
</dbReference>
<dbReference type="RefSeq" id="WP_202245301.1">
    <property type="nucleotide sequence ID" value="NZ_JAESIY010000008.1"/>
</dbReference>
<reference evidence="4" key="1">
    <citation type="submission" date="2021-01" db="EMBL/GenBank/DDBJ databases">
        <title>Fulvivirga kasyanovii gen. nov., sp nov., a novel member of the phylum Bacteroidetes isolated from seawater in a mussel farm.</title>
        <authorList>
            <person name="Zhao L.-H."/>
            <person name="Wang Z.-J."/>
        </authorList>
    </citation>
    <scope>NUCLEOTIDE SEQUENCE</scope>
    <source>
        <strain evidence="4">2943</strain>
    </source>
</reference>
<organism evidence="4 5">
    <name type="scientific">Fulvivirga sediminis</name>
    <dbReference type="NCBI Taxonomy" id="2803949"/>
    <lineage>
        <taxon>Bacteria</taxon>
        <taxon>Pseudomonadati</taxon>
        <taxon>Bacteroidota</taxon>
        <taxon>Cytophagia</taxon>
        <taxon>Cytophagales</taxon>
        <taxon>Fulvivirgaceae</taxon>
        <taxon>Fulvivirga</taxon>
    </lineage>
</organism>
<accession>A0A937F6U5</accession>
<feature type="transmembrane region" description="Helical" evidence="1">
    <location>
        <begin position="79"/>
        <end position="98"/>
    </location>
</feature>
<dbReference type="InterPro" id="IPR032508">
    <property type="entry name" value="FecR_C"/>
</dbReference>
<dbReference type="EMBL" id="JAESIY010000008">
    <property type="protein sequence ID" value="MBL3657512.1"/>
    <property type="molecule type" value="Genomic_DNA"/>
</dbReference>
<keyword evidence="1" id="KW-0472">Membrane</keyword>
<protein>
    <submittedName>
        <fullName evidence="4">FecR domain-containing protein</fullName>
    </submittedName>
</protein>
<feature type="domain" description="FecR protein" evidence="2">
    <location>
        <begin position="120"/>
        <end position="206"/>
    </location>
</feature>
<sequence>MTIITKQQLREFLDGACDAEEESMIRRYLETPEGMLALNKLMDEAWLTEEESLPDESKTFSSILSKTTRSPQRKVQSSLFYKIAALFIILAIPTYLLLQQPPQPPTQPQVDVLVKKNERGQKSVIHLSDGSKVYLNSESSIKYNRYFTDSSRIIELDGEAYFEVAKDKKRPFIVYSQGYETTALGTEFNVNSRASHYKISLAEGRIMVNAQHKKSNSINLAPGEAVKIDTEGHILKKETGNAQDFLWISGILDFHNASIQEIITSLERWYDVKITLISKPKTSKRYTGRFDNASLEHVLTSMSFALDFKYQIHDKKINLTF</sequence>
<keyword evidence="1" id="KW-0812">Transmembrane</keyword>
<dbReference type="InterPro" id="IPR006860">
    <property type="entry name" value="FecR"/>
</dbReference>
<keyword evidence="1" id="KW-1133">Transmembrane helix</keyword>
<proteinExistence type="predicted"/>